<reference evidence="1 2" key="1">
    <citation type="journal article" date="2022" name="bioRxiv">
        <title>An ancient truncated duplication of the anti-Mullerian hormone receptor type 2 gene is a potential conserved master sex determinant in the Pangasiidae catfish family.</title>
        <authorList>
            <person name="Wen M."/>
            <person name="Pan Q."/>
            <person name="Jouanno E."/>
            <person name="Montfort J."/>
            <person name="Zahm M."/>
            <person name="Cabau C."/>
            <person name="Klopp C."/>
            <person name="Iampietro C."/>
            <person name="Roques C."/>
            <person name="Bouchez O."/>
            <person name="Castinel A."/>
            <person name="Donnadieu C."/>
            <person name="Parrinello H."/>
            <person name="Poncet C."/>
            <person name="Belmonte E."/>
            <person name="Gautier V."/>
            <person name="Avarre J.-C."/>
            <person name="Dugue R."/>
            <person name="Gustiano R."/>
            <person name="Ha T.T.T."/>
            <person name="Campet M."/>
            <person name="Sriphairoj K."/>
            <person name="Ribolli J."/>
            <person name="de Almeida F.L."/>
            <person name="Desvignes T."/>
            <person name="Postlethwait J.H."/>
            <person name="Bucao C.F."/>
            <person name="Robinson-Rechavi M."/>
            <person name="Bobe J."/>
            <person name="Herpin A."/>
            <person name="Guiguen Y."/>
        </authorList>
    </citation>
    <scope>NUCLEOTIDE SEQUENCE [LARGE SCALE GENOMIC DNA]</scope>
    <source>
        <strain evidence="1">YG-Dec2019</strain>
    </source>
</reference>
<evidence type="ECO:0000313" key="1">
    <source>
        <dbReference type="EMBL" id="MCI4392301.1"/>
    </source>
</evidence>
<accession>A0ACC5XMY4</accession>
<comment type="caution">
    <text evidence="1">The sequence shown here is derived from an EMBL/GenBank/DDBJ whole genome shotgun (WGS) entry which is preliminary data.</text>
</comment>
<name>A0ACC5XMY4_PANGG</name>
<gene>
    <name evidence="1" type="ORF">PGIGA_G00144400</name>
</gene>
<dbReference type="EMBL" id="CM040476">
    <property type="protein sequence ID" value="MCI4392301.1"/>
    <property type="molecule type" value="Genomic_DNA"/>
</dbReference>
<organism evidence="1 2">
    <name type="scientific">Pangasianodon gigas</name>
    <name type="common">Mekong giant catfish</name>
    <name type="synonym">Pangasius gigas</name>
    <dbReference type="NCBI Taxonomy" id="30993"/>
    <lineage>
        <taxon>Eukaryota</taxon>
        <taxon>Metazoa</taxon>
        <taxon>Chordata</taxon>
        <taxon>Craniata</taxon>
        <taxon>Vertebrata</taxon>
        <taxon>Euteleostomi</taxon>
        <taxon>Actinopterygii</taxon>
        <taxon>Neopterygii</taxon>
        <taxon>Teleostei</taxon>
        <taxon>Ostariophysi</taxon>
        <taxon>Siluriformes</taxon>
        <taxon>Pangasiidae</taxon>
        <taxon>Pangasianodon</taxon>
    </lineage>
</organism>
<dbReference type="Proteomes" id="UP000829447">
    <property type="component" value="Linkage Group LG23"/>
</dbReference>
<keyword evidence="2" id="KW-1185">Reference proteome</keyword>
<proteinExistence type="predicted"/>
<sequence length="73" mass="8918">MTLLLVHRLSFRGPPLFQQVNSTTHLVRVLKVQKMWNWKIPADFHMKPRVRFLRYRFQCTDQTAWQRNSDPNH</sequence>
<protein>
    <submittedName>
        <fullName evidence="1">Uncharacterized protein</fullName>
    </submittedName>
</protein>
<evidence type="ECO:0000313" key="2">
    <source>
        <dbReference type="Proteomes" id="UP000829447"/>
    </source>
</evidence>